<reference evidence="2" key="1">
    <citation type="submission" date="2020-07" db="EMBL/GenBank/DDBJ databases">
        <title>Vallitalea pronyensis genome.</title>
        <authorList>
            <person name="Postec A."/>
        </authorList>
    </citation>
    <scope>NUCLEOTIDE SEQUENCE</scope>
    <source>
        <strain evidence="2">FatNI3</strain>
    </source>
</reference>
<sequence length="85" mass="9686">MSKICQSCGMPMEDASLYGANQDGTPNDEYCKFCYPNGAFTNPDETMEQMIETCVPFMVKEGMEESQAREIMEKTLPTLKRWKQA</sequence>
<organism evidence="2 3">
    <name type="scientific">Vallitalea pronyensis</name>
    <dbReference type="NCBI Taxonomy" id="1348613"/>
    <lineage>
        <taxon>Bacteria</taxon>
        <taxon>Bacillati</taxon>
        <taxon>Bacillota</taxon>
        <taxon>Clostridia</taxon>
        <taxon>Lachnospirales</taxon>
        <taxon>Vallitaleaceae</taxon>
        <taxon>Vallitalea</taxon>
    </lineage>
</organism>
<proteinExistence type="predicted"/>
<keyword evidence="3" id="KW-1185">Reference proteome</keyword>
<evidence type="ECO:0000313" key="2">
    <source>
        <dbReference type="EMBL" id="QUI22458.1"/>
    </source>
</evidence>
<dbReference type="Proteomes" id="UP000683246">
    <property type="component" value="Chromosome"/>
</dbReference>
<dbReference type="Pfam" id="PF12674">
    <property type="entry name" value="Zn_ribbon_2"/>
    <property type="match status" value="1"/>
</dbReference>
<accession>A0A8J8MJJ8</accession>
<name>A0A8J8MJJ8_9FIRM</name>
<feature type="domain" description="Putative zinc ribbon" evidence="1">
    <location>
        <begin position="4"/>
        <end position="83"/>
    </location>
</feature>
<dbReference type="AlphaFoldDB" id="A0A8J8MJJ8"/>
<evidence type="ECO:0000313" key="3">
    <source>
        <dbReference type="Proteomes" id="UP000683246"/>
    </source>
</evidence>
<dbReference type="KEGG" id="vpy:HZI73_09150"/>
<dbReference type="InterPro" id="IPR025868">
    <property type="entry name" value="Zn_ribbon_dom_put"/>
</dbReference>
<protein>
    <submittedName>
        <fullName evidence="2">Transcriptional regulator</fullName>
    </submittedName>
</protein>
<evidence type="ECO:0000259" key="1">
    <source>
        <dbReference type="Pfam" id="PF12674"/>
    </source>
</evidence>
<dbReference type="EMBL" id="CP058649">
    <property type="protein sequence ID" value="QUI22458.1"/>
    <property type="molecule type" value="Genomic_DNA"/>
</dbReference>
<dbReference type="RefSeq" id="WP_212697944.1">
    <property type="nucleotide sequence ID" value="NZ_CP058649.1"/>
</dbReference>
<gene>
    <name evidence="2" type="ORF">HZI73_09150</name>
</gene>